<dbReference type="Proteomes" id="UP000319818">
    <property type="component" value="Unassembled WGS sequence"/>
</dbReference>
<dbReference type="EMBL" id="VFPH01000001">
    <property type="protein sequence ID" value="TQM43920.1"/>
    <property type="molecule type" value="Genomic_DNA"/>
</dbReference>
<name>A0A543GCZ4_9PSEU</name>
<evidence type="ECO:0000313" key="2">
    <source>
        <dbReference type="Proteomes" id="UP000319818"/>
    </source>
</evidence>
<reference evidence="1 2" key="1">
    <citation type="submission" date="2019-06" db="EMBL/GenBank/DDBJ databases">
        <title>Sequencing the genomes of 1000 actinobacteria strains.</title>
        <authorList>
            <person name="Klenk H.-P."/>
        </authorList>
    </citation>
    <scope>NUCLEOTIDE SEQUENCE [LARGE SCALE GENOMIC DNA]</scope>
    <source>
        <strain evidence="1 2">DSM 45511</strain>
    </source>
</reference>
<sequence>MRGWAEEEWLELLADLMASSLMELPVEPLARQLIRTARTRASCGA</sequence>
<protein>
    <submittedName>
        <fullName evidence="1">Uncharacterized protein</fullName>
    </submittedName>
</protein>
<proteinExistence type="predicted"/>
<accession>A0A543GCZ4</accession>
<organism evidence="1 2">
    <name type="scientific">Pseudonocardia cypriaca</name>
    <dbReference type="NCBI Taxonomy" id="882449"/>
    <lineage>
        <taxon>Bacteria</taxon>
        <taxon>Bacillati</taxon>
        <taxon>Actinomycetota</taxon>
        <taxon>Actinomycetes</taxon>
        <taxon>Pseudonocardiales</taxon>
        <taxon>Pseudonocardiaceae</taxon>
        <taxon>Pseudonocardia</taxon>
    </lineage>
</organism>
<comment type="caution">
    <text evidence="1">The sequence shown here is derived from an EMBL/GenBank/DDBJ whole genome shotgun (WGS) entry which is preliminary data.</text>
</comment>
<gene>
    <name evidence="1" type="ORF">FB388_1278</name>
</gene>
<dbReference type="AlphaFoldDB" id="A0A543GCZ4"/>
<evidence type="ECO:0000313" key="1">
    <source>
        <dbReference type="EMBL" id="TQM43920.1"/>
    </source>
</evidence>
<keyword evidence="2" id="KW-1185">Reference proteome</keyword>